<comment type="similarity">
    <text evidence="2">Belongs to the TMEM19 family.</text>
</comment>
<evidence type="ECO:0000256" key="1">
    <source>
        <dbReference type="ARBA" id="ARBA00004141"/>
    </source>
</evidence>
<evidence type="ECO:0000313" key="8">
    <source>
        <dbReference type="Proteomes" id="UP000030787"/>
    </source>
</evidence>
<dbReference type="Pfam" id="PF01940">
    <property type="entry name" value="DUF92"/>
    <property type="match status" value="1"/>
</dbReference>
<reference evidence="7 8" key="1">
    <citation type="journal article" date="2014" name="Appl. Environ. Microbiol.">
        <title>Comparative Genome Analysis of 'Candidatus Methanoplasma termitum' Indicates a New Mode of Energy Metabolism in the Seventh Order of Methanogens.</title>
        <authorList>
            <person name="Lang K."/>
            <person name="Schuldes J."/>
            <person name="Klingl A."/>
            <person name="Poehlein A."/>
            <person name="Daniel R."/>
            <person name="Brune A."/>
        </authorList>
    </citation>
    <scope>NUCLEOTIDE SEQUENCE [LARGE SCALE GENOMIC DNA]</scope>
    <source>
        <strain evidence="8">Mpt1</strain>
    </source>
</reference>
<evidence type="ECO:0000313" key="7">
    <source>
        <dbReference type="EMBL" id="AIZ56645.1"/>
    </source>
</evidence>
<feature type="transmembrane region" description="Helical" evidence="6">
    <location>
        <begin position="162"/>
        <end position="189"/>
    </location>
</feature>
<dbReference type="RefSeq" id="WP_052399279.1">
    <property type="nucleotide sequence ID" value="NZ_CP010070.1"/>
</dbReference>
<dbReference type="PANTHER" id="PTHR13353">
    <property type="entry name" value="TRANSMEMBRANE PROTEIN 19"/>
    <property type="match status" value="1"/>
</dbReference>
<dbReference type="AlphaFoldDB" id="A0A0A7LBX3"/>
<keyword evidence="8" id="KW-1185">Reference proteome</keyword>
<organism evidence="7 8">
    <name type="scientific">Candidatus Methanoplasma termitum</name>
    <dbReference type="NCBI Taxonomy" id="1577791"/>
    <lineage>
        <taxon>Archaea</taxon>
        <taxon>Methanobacteriati</taxon>
        <taxon>Thermoplasmatota</taxon>
        <taxon>Thermoplasmata</taxon>
        <taxon>Methanomassiliicoccales</taxon>
        <taxon>Methanomassiliicoccaceae</taxon>
        <taxon>Candidatus Methanoplasma</taxon>
    </lineage>
</organism>
<gene>
    <name evidence="7" type="ORF">Mpt1_c07620</name>
</gene>
<dbReference type="InterPro" id="IPR002794">
    <property type="entry name" value="DUF92_TMEM19"/>
</dbReference>
<dbReference type="GO" id="GO:0016020">
    <property type="term" value="C:membrane"/>
    <property type="evidence" value="ECO:0007669"/>
    <property type="project" value="UniProtKB-SubCell"/>
</dbReference>
<dbReference type="GeneID" id="24818431"/>
<evidence type="ECO:0008006" key="9">
    <source>
        <dbReference type="Google" id="ProtNLM"/>
    </source>
</evidence>
<dbReference type="PANTHER" id="PTHR13353:SF5">
    <property type="entry name" value="TRANSMEMBRANE PROTEIN 19"/>
    <property type="match status" value="1"/>
</dbReference>
<feature type="transmembrane region" description="Helical" evidence="6">
    <location>
        <begin position="90"/>
        <end position="111"/>
    </location>
</feature>
<evidence type="ECO:0000256" key="4">
    <source>
        <dbReference type="ARBA" id="ARBA00022989"/>
    </source>
</evidence>
<keyword evidence="5 6" id="KW-0472">Membrane</keyword>
<dbReference type="KEGG" id="mear:Mpt1_c07620"/>
<evidence type="ECO:0000256" key="6">
    <source>
        <dbReference type="SAM" id="Phobius"/>
    </source>
</evidence>
<keyword evidence="3 6" id="KW-0812">Transmembrane</keyword>
<evidence type="ECO:0000256" key="5">
    <source>
        <dbReference type="ARBA" id="ARBA00023136"/>
    </source>
</evidence>
<dbReference type="Proteomes" id="UP000030787">
    <property type="component" value="Chromosome"/>
</dbReference>
<protein>
    <recommendedName>
        <fullName evidence="9">DUF92 domain-containing protein</fullName>
    </recommendedName>
</protein>
<sequence>MELITQIIISGILSAALSIVAYKLRMLTYSGALASLLVGYTVGVFGSLEWLILLIIFTAAGLAATKMDLSNKRSQGLQEGEYGERTYKNVLGVGIPAIIFAVLYGVLHAYYGKQYDLAMSVAFITTITVAAADTVASEIGVRDPKVWLITTFERVRRGTNGGISVLGTVSSTAAAIFTGLIGWTLIIIINKDMSANLIYVLIPIVMGILGNLLDSFLGAALENKKRISKYVNNSASALVCATLGALIILLL</sequence>
<keyword evidence="4 6" id="KW-1133">Transmembrane helix</keyword>
<dbReference type="STRING" id="1577791.Mpt1_c07620"/>
<dbReference type="EMBL" id="CP010070">
    <property type="protein sequence ID" value="AIZ56645.1"/>
    <property type="molecule type" value="Genomic_DNA"/>
</dbReference>
<feature type="transmembrane region" description="Helical" evidence="6">
    <location>
        <begin position="230"/>
        <end position="250"/>
    </location>
</feature>
<dbReference type="HOGENOM" id="CLU_036918_2_2_2"/>
<evidence type="ECO:0000256" key="3">
    <source>
        <dbReference type="ARBA" id="ARBA00022692"/>
    </source>
</evidence>
<feature type="transmembrane region" description="Helical" evidence="6">
    <location>
        <begin position="6"/>
        <end position="22"/>
    </location>
</feature>
<feature type="transmembrane region" description="Helical" evidence="6">
    <location>
        <begin position="195"/>
        <end position="218"/>
    </location>
</feature>
<proteinExistence type="inferred from homology"/>
<name>A0A0A7LBX3_9ARCH</name>
<feature type="transmembrane region" description="Helical" evidence="6">
    <location>
        <begin position="117"/>
        <end position="141"/>
    </location>
</feature>
<comment type="subcellular location">
    <subcellularLocation>
        <location evidence="1">Membrane</location>
        <topology evidence="1">Multi-pass membrane protein</topology>
    </subcellularLocation>
</comment>
<accession>A0A0A7LBX3</accession>
<evidence type="ECO:0000256" key="2">
    <source>
        <dbReference type="ARBA" id="ARBA00009012"/>
    </source>
</evidence>
<dbReference type="OrthoDB" id="53338at2157"/>
<feature type="transmembrane region" description="Helical" evidence="6">
    <location>
        <begin position="51"/>
        <end position="69"/>
    </location>
</feature>